<dbReference type="GO" id="GO:0033214">
    <property type="term" value="P:siderophore-iron import into cell"/>
    <property type="evidence" value="ECO:0007669"/>
    <property type="project" value="TreeGrafter"/>
</dbReference>
<feature type="transmembrane region" description="Helical" evidence="9">
    <location>
        <begin position="160"/>
        <end position="182"/>
    </location>
</feature>
<keyword evidence="5 9" id="KW-0812">Transmembrane</keyword>
<dbReference type="SUPFAM" id="SSF81345">
    <property type="entry name" value="ABC transporter involved in vitamin B12 uptake, BtuC"/>
    <property type="match status" value="1"/>
</dbReference>
<evidence type="ECO:0000313" key="10">
    <source>
        <dbReference type="EMBL" id="BAC17692.1"/>
    </source>
</evidence>
<evidence type="ECO:0000256" key="8">
    <source>
        <dbReference type="SAM" id="MobiDB-lite"/>
    </source>
</evidence>
<name>Q8FR79_COREF</name>
<dbReference type="EMBL" id="BA000035">
    <property type="protein sequence ID" value="BAC17692.1"/>
    <property type="molecule type" value="Genomic_DNA"/>
</dbReference>
<dbReference type="Gene3D" id="1.10.3470.10">
    <property type="entry name" value="ABC transporter involved in vitamin B12 uptake, BtuC"/>
    <property type="match status" value="1"/>
</dbReference>
<dbReference type="PANTHER" id="PTHR30472">
    <property type="entry name" value="FERRIC ENTEROBACTIN TRANSPORT SYSTEM PERMEASE PROTEIN"/>
    <property type="match status" value="1"/>
</dbReference>
<dbReference type="Proteomes" id="UP000001409">
    <property type="component" value="Chromosome"/>
</dbReference>
<evidence type="ECO:0000256" key="3">
    <source>
        <dbReference type="ARBA" id="ARBA00022448"/>
    </source>
</evidence>
<dbReference type="CDD" id="cd06550">
    <property type="entry name" value="TM_ABC_iron-siderophores_like"/>
    <property type="match status" value="1"/>
</dbReference>
<dbReference type="Pfam" id="PF01032">
    <property type="entry name" value="FecCD"/>
    <property type="match status" value="1"/>
</dbReference>
<dbReference type="eggNOG" id="COG4606">
    <property type="taxonomic scope" value="Bacteria"/>
</dbReference>
<organism evidence="10 11">
    <name type="scientific">Corynebacterium efficiens (strain DSM 44549 / YS-314 / AJ 12310 / JCM 11189 / NBRC 100395)</name>
    <dbReference type="NCBI Taxonomy" id="196164"/>
    <lineage>
        <taxon>Bacteria</taxon>
        <taxon>Bacillati</taxon>
        <taxon>Actinomycetota</taxon>
        <taxon>Actinomycetes</taxon>
        <taxon>Mycobacteriales</taxon>
        <taxon>Corynebacteriaceae</taxon>
        <taxon>Corynebacterium</taxon>
    </lineage>
</organism>
<dbReference type="AlphaFoldDB" id="Q8FR79"/>
<dbReference type="HOGENOM" id="CLU_013016_3_1_11"/>
<feature type="transmembrane region" description="Helical" evidence="9">
    <location>
        <begin position="444"/>
        <end position="463"/>
    </location>
</feature>
<evidence type="ECO:0000256" key="9">
    <source>
        <dbReference type="SAM" id="Phobius"/>
    </source>
</evidence>
<dbReference type="PANTHER" id="PTHR30472:SF27">
    <property type="entry name" value="PETROBACTIN IMPORT SYSTEM PERMEASE PROTEIN YCLN"/>
    <property type="match status" value="1"/>
</dbReference>
<reference evidence="10 11" key="1">
    <citation type="journal article" date="2003" name="Genome Res.">
        <title>Comparative complete genome sequence analysis of the amino acid replacements responsible for the thermostability of Corynebacterium efficiens.</title>
        <authorList>
            <person name="Nishio Y."/>
            <person name="Nakamura Y."/>
            <person name="Kawarabayasi Y."/>
            <person name="Usuda Y."/>
            <person name="Kimura E."/>
            <person name="Sugimoto S."/>
            <person name="Matsui K."/>
            <person name="Yamagishi A."/>
            <person name="Kikuchi H."/>
            <person name="Ikeo K."/>
            <person name="Gojobori T."/>
        </authorList>
    </citation>
    <scope>NUCLEOTIDE SEQUENCE [LARGE SCALE GENOMIC DNA]</scope>
    <source>
        <strain evidence="11">DSM 44549 / YS-314 / AJ 12310 / JCM 11189 / NBRC 100395</strain>
    </source>
</reference>
<dbReference type="GO" id="GO:0022857">
    <property type="term" value="F:transmembrane transporter activity"/>
    <property type="evidence" value="ECO:0007669"/>
    <property type="project" value="InterPro"/>
</dbReference>
<keyword evidence="7 9" id="KW-0472">Membrane</keyword>
<keyword evidence="4" id="KW-1003">Cell membrane</keyword>
<dbReference type="InterPro" id="IPR000522">
    <property type="entry name" value="ABC_transptr_permease_BtuC"/>
</dbReference>
<evidence type="ECO:0000256" key="4">
    <source>
        <dbReference type="ARBA" id="ARBA00022475"/>
    </source>
</evidence>
<dbReference type="InterPro" id="IPR037294">
    <property type="entry name" value="ABC_BtuC-like"/>
</dbReference>
<comment type="subcellular location">
    <subcellularLocation>
        <location evidence="1">Cell membrane</location>
        <topology evidence="1">Multi-pass membrane protein</topology>
    </subcellularLocation>
</comment>
<feature type="region of interest" description="Disordered" evidence="8">
    <location>
        <begin position="1"/>
        <end position="46"/>
    </location>
</feature>
<evidence type="ECO:0000256" key="1">
    <source>
        <dbReference type="ARBA" id="ARBA00004651"/>
    </source>
</evidence>
<comment type="similarity">
    <text evidence="2">Belongs to the binding-protein-dependent transport system permease family. FecCD subfamily.</text>
</comment>
<feature type="transmembrane region" description="Helical" evidence="9">
    <location>
        <begin position="259"/>
        <end position="277"/>
    </location>
</feature>
<feature type="transmembrane region" description="Helical" evidence="9">
    <location>
        <begin position="312"/>
        <end position="328"/>
    </location>
</feature>
<feature type="transmembrane region" description="Helical" evidence="9">
    <location>
        <begin position="417"/>
        <end position="438"/>
    </location>
</feature>
<keyword evidence="11" id="KW-1185">Reference proteome</keyword>
<feature type="compositionally biased region" description="Polar residues" evidence="8">
    <location>
        <begin position="31"/>
        <end position="42"/>
    </location>
</feature>
<protein>
    <submittedName>
        <fullName evidence="10">Putative iron ABC transporter permease protein</fullName>
    </submittedName>
</protein>
<feature type="transmembrane region" description="Helical" evidence="9">
    <location>
        <begin position="202"/>
        <end position="223"/>
    </location>
</feature>
<keyword evidence="6 9" id="KW-1133">Transmembrane helix</keyword>
<feature type="transmembrane region" description="Helical" evidence="9">
    <location>
        <begin position="235"/>
        <end position="253"/>
    </location>
</feature>
<feature type="compositionally biased region" description="Basic and acidic residues" evidence="8">
    <location>
        <begin position="1"/>
        <end position="10"/>
    </location>
</feature>
<evidence type="ECO:0000256" key="5">
    <source>
        <dbReference type="ARBA" id="ARBA00022692"/>
    </source>
</evidence>
<accession>Q8FR79</accession>
<feature type="transmembrane region" description="Helical" evidence="9">
    <location>
        <begin position="286"/>
        <end position="306"/>
    </location>
</feature>
<evidence type="ECO:0000313" key="11">
    <source>
        <dbReference type="Proteomes" id="UP000001409"/>
    </source>
</evidence>
<feature type="transmembrane region" description="Helical" evidence="9">
    <location>
        <begin position="335"/>
        <end position="352"/>
    </location>
</feature>
<dbReference type="KEGG" id="cef:CE0882"/>
<feature type="compositionally biased region" description="Basic residues" evidence="8">
    <location>
        <begin position="16"/>
        <end position="27"/>
    </location>
</feature>
<sequence>MGEGGVDKRGASAPRTRARCHPHRTAGNRKSAPQTPAWNRNQGSGGETGNGFLRLAFNMKGCLVETGQPLPLCTAHIYRFGFDGRPRHPPLFVFPESLSCQPDPARNQVTTHVERTSRCTTRKERTTLMSSAINTSSSATTGTPNTDARRKRTRAKLFDWKLILGFIAVSALVVLSLFTGQYDIFGGDDGTLMFEAVRIPRTVSLILAGAAMAMSGLVMQLLTQNKFVEPTTTGTTEWAGLGLLAVMYFIPAATILDRMVGAVLFSFIGTMVFFMFLKRVTLRSSLIVPIIGIMLGAVVSSVSTFFALQTDMLQQLGIWFAGSFNTVYRGQYEVLWIIVFIVIAVFFFADRLTVAGLGEEIATNVGLNYNRMILIGTGLIAVATGVVTVVVGSLPFLGLIVPNIVSMLRGDDLRSNLPWVCLVGVAVVTICDLISRTIIAPFEIPVSVVLGIIGAVVFVYLIVRKRNRG</sequence>
<dbReference type="STRING" id="196164.gene:10741286"/>
<feature type="transmembrane region" description="Helical" evidence="9">
    <location>
        <begin position="372"/>
        <end position="405"/>
    </location>
</feature>
<evidence type="ECO:0000256" key="6">
    <source>
        <dbReference type="ARBA" id="ARBA00022989"/>
    </source>
</evidence>
<proteinExistence type="inferred from homology"/>
<evidence type="ECO:0000256" key="2">
    <source>
        <dbReference type="ARBA" id="ARBA00007935"/>
    </source>
</evidence>
<dbReference type="GO" id="GO:0005886">
    <property type="term" value="C:plasma membrane"/>
    <property type="evidence" value="ECO:0007669"/>
    <property type="project" value="UniProtKB-SubCell"/>
</dbReference>
<evidence type="ECO:0000256" key="7">
    <source>
        <dbReference type="ARBA" id="ARBA00023136"/>
    </source>
</evidence>
<keyword evidence="3" id="KW-0813">Transport</keyword>